<accession>A0AAX6SHD5</accession>
<feature type="chain" id="PRO_5043758177" evidence="1">
    <location>
        <begin position="19"/>
        <end position="135"/>
    </location>
</feature>
<evidence type="ECO:0000313" key="3">
    <source>
        <dbReference type="RefSeq" id="XP_021107452.1"/>
    </source>
</evidence>
<keyword evidence="3" id="KW-0812">Transmembrane</keyword>
<dbReference type="CTD" id="51524"/>
<gene>
    <name evidence="3" type="primary">Tmem138</name>
</gene>
<organism evidence="2 3">
    <name type="scientific">Heterocephalus glaber</name>
    <name type="common">Naked mole rat</name>
    <dbReference type="NCBI Taxonomy" id="10181"/>
    <lineage>
        <taxon>Eukaryota</taxon>
        <taxon>Metazoa</taxon>
        <taxon>Chordata</taxon>
        <taxon>Craniata</taxon>
        <taxon>Vertebrata</taxon>
        <taxon>Euteleostomi</taxon>
        <taxon>Mammalia</taxon>
        <taxon>Eutheria</taxon>
        <taxon>Euarchontoglires</taxon>
        <taxon>Glires</taxon>
        <taxon>Rodentia</taxon>
        <taxon>Hystricomorpha</taxon>
        <taxon>Bathyergidae</taxon>
        <taxon>Heterocephalus</taxon>
    </lineage>
</organism>
<dbReference type="RefSeq" id="XP_021107452.1">
    <property type="nucleotide sequence ID" value="XM_021251793.1"/>
</dbReference>
<keyword evidence="3" id="KW-0472">Membrane</keyword>
<dbReference type="AlphaFoldDB" id="A0AAX6SHD5"/>
<sequence>MGVFWLLVLFTNWSLRWCLTHSRCSVCVYWWLSDIASLFAPKGPCSSTRGTAVTGRVPAAGLRPLCQRVLRAPPDGTCRPAGALHAGLVSLLFQPALEELPGLRVDQRAAGTVRAPEAGSRAVLLLLQADRPAAG</sequence>
<keyword evidence="1" id="KW-0732">Signal</keyword>
<dbReference type="GeneID" id="101709534"/>
<dbReference type="Proteomes" id="UP000694906">
    <property type="component" value="Unplaced"/>
</dbReference>
<reference evidence="3" key="1">
    <citation type="submission" date="2025-08" db="UniProtKB">
        <authorList>
            <consortium name="RefSeq"/>
        </authorList>
    </citation>
    <scope>IDENTIFICATION</scope>
</reference>
<evidence type="ECO:0000256" key="1">
    <source>
        <dbReference type="SAM" id="SignalP"/>
    </source>
</evidence>
<feature type="signal peptide" evidence="1">
    <location>
        <begin position="1"/>
        <end position="18"/>
    </location>
</feature>
<evidence type="ECO:0000313" key="2">
    <source>
        <dbReference type="Proteomes" id="UP000694906"/>
    </source>
</evidence>
<name>A0AAX6SHD5_HETGA</name>
<proteinExistence type="predicted"/>
<protein>
    <submittedName>
        <fullName evidence="3">Transmembrane protein 138 isoform X6</fullName>
    </submittedName>
</protein>
<keyword evidence="2" id="KW-1185">Reference proteome</keyword>